<gene>
    <name evidence="3" type="ORF">HYG81_13380</name>
</gene>
<keyword evidence="2" id="KW-1133">Transmembrane helix</keyword>
<proteinExistence type="predicted"/>
<feature type="region of interest" description="Disordered" evidence="1">
    <location>
        <begin position="44"/>
        <end position="68"/>
    </location>
</feature>
<protein>
    <submittedName>
        <fullName evidence="3">Uncharacterized protein</fullName>
    </submittedName>
</protein>
<dbReference type="Proteomes" id="UP000510869">
    <property type="component" value="Chromosome"/>
</dbReference>
<reference evidence="3 4" key="1">
    <citation type="submission" date="2020-07" db="EMBL/GenBank/DDBJ databases">
        <title>Natrinema (YPL30) sp. nov. and Haloterrigena xxxxxx (YPL8) sp. nov., isolated from a salt mine.</title>
        <authorList>
            <person name="Cui H."/>
        </authorList>
    </citation>
    <scope>NUCLEOTIDE SEQUENCE [LARGE SCALE GENOMIC DNA]</scope>
    <source>
        <strain evidence="3 4">YPL13</strain>
    </source>
</reference>
<keyword evidence="2" id="KW-0472">Membrane</keyword>
<dbReference type="KEGG" id="nay:HYG81_13380"/>
<evidence type="ECO:0000256" key="1">
    <source>
        <dbReference type="SAM" id="MobiDB-lite"/>
    </source>
</evidence>
<evidence type="ECO:0000313" key="3">
    <source>
        <dbReference type="EMBL" id="QLK25090.1"/>
    </source>
</evidence>
<feature type="compositionally biased region" description="Basic and acidic residues" evidence="1">
    <location>
        <begin position="47"/>
        <end position="59"/>
    </location>
</feature>
<organism evidence="3 4">
    <name type="scientific">Natrinema zhouii</name>
    <dbReference type="NCBI Taxonomy" id="1710539"/>
    <lineage>
        <taxon>Archaea</taxon>
        <taxon>Methanobacteriati</taxon>
        <taxon>Methanobacteriota</taxon>
        <taxon>Stenosarchaea group</taxon>
        <taxon>Halobacteria</taxon>
        <taxon>Halobacteriales</taxon>
        <taxon>Natrialbaceae</taxon>
        <taxon>Natrinema</taxon>
    </lineage>
</organism>
<feature type="transmembrane region" description="Helical" evidence="2">
    <location>
        <begin position="12"/>
        <end position="32"/>
    </location>
</feature>
<dbReference type="GeneID" id="56144215"/>
<dbReference type="AlphaFoldDB" id="A0A7D6CPI7"/>
<keyword evidence="4" id="KW-1185">Reference proteome</keyword>
<keyword evidence="2" id="KW-0812">Transmembrane</keyword>
<dbReference type="EMBL" id="CP059154">
    <property type="protein sequence ID" value="QLK25090.1"/>
    <property type="molecule type" value="Genomic_DNA"/>
</dbReference>
<evidence type="ECO:0000256" key="2">
    <source>
        <dbReference type="SAM" id="Phobius"/>
    </source>
</evidence>
<sequence length="68" mass="7653">MGYQSTGSNGVSTLLVAVGLLAALGGIGFLVWRWTAPLTRRYRQLKRRTDERDRREPNPQREPGTDPL</sequence>
<dbReference type="RefSeq" id="WP_180840281.1">
    <property type="nucleotide sequence ID" value="NZ_CP059154.1"/>
</dbReference>
<accession>A0A7D6CPI7</accession>
<name>A0A7D6CPI7_9EURY</name>
<evidence type="ECO:0000313" key="4">
    <source>
        <dbReference type="Proteomes" id="UP000510869"/>
    </source>
</evidence>